<dbReference type="InterPro" id="IPR038657">
    <property type="entry name" value="Ribosomal_bL19_sf"/>
</dbReference>
<dbReference type="PRINTS" id="PR00061">
    <property type="entry name" value="RIBOSOMALL19"/>
</dbReference>
<dbReference type="InterPro" id="IPR008991">
    <property type="entry name" value="Translation_prot_SH3-like_sf"/>
</dbReference>
<dbReference type="EMBL" id="MHTK01000002">
    <property type="protein sequence ID" value="OHA60091.1"/>
    <property type="molecule type" value="Genomic_DNA"/>
</dbReference>
<dbReference type="AlphaFoldDB" id="A0A1G2QJG4"/>
<evidence type="ECO:0000256" key="4">
    <source>
        <dbReference type="RuleBase" id="RU000559"/>
    </source>
</evidence>
<protein>
    <recommendedName>
        <fullName evidence="4">50S ribosomal protein L19</fullName>
    </recommendedName>
</protein>
<dbReference type="PROSITE" id="PS01015">
    <property type="entry name" value="RIBOSOMAL_L19"/>
    <property type="match status" value="1"/>
</dbReference>
<dbReference type="InterPro" id="IPR001857">
    <property type="entry name" value="Ribosomal_bL19"/>
</dbReference>
<dbReference type="InterPro" id="IPR018257">
    <property type="entry name" value="Ribosomal_bL19_CS"/>
</dbReference>
<dbReference type="Pfam" id="PF01245">
    <property type="entry name" value="Ribosomal_L19"/>
    <property type="match status" value="1"/>
</dbReference>
<dbReference type="GO" id="GO:0006412">
    <property type="term" value="P:translation"/>
    <property type="evidence" value="ECO:0007669"/>
    <property type="project" value="InterPro"/>
</dbReference>
<keyword evidence="3 4" id="KW-0687">Ribonucleoprotein</keyword>
<gene>
    <name evidence="6" type="ORF">A2589_00180</name>
</gene>
<reference evidence="6 7" key="1">
    <citation type="journal article" date="2016" name="Nat. Commun.">
        <title>Thousands of microbial genomes shed light on interconnected biogeochemical processes in an aquifer system.</title>
        <authorList>
            <person name="Anantharaman K."/>
            <person name="Brown C.T."/>
            <person name="Hug L.A."/>
            <person name="Sharon I."/>
            <person name="Castelle C.J."/>
            <person name="Probst A.J."/>
            <person name="Thomas B.C."/>
            <person name="Singh A."/>
            <person name="Wilkins M.J."/>
            <person name="Karaoz U."/>
            <person name="Brodie E.L."/>
            <person name="Williams K.H."/>
            <person name="Hubbard S.S."/>
            <person name="Banfield J.F."/>
        </authorList>
    </citation>
    <scope>NUCLEOTIDE SEQUENCE [LARGE SCALE GENOMIC DNA]</scope>
</reference>
<keyword evidence="2 6" id="KW-0689">Ribosomal protein</keyword>
<dbReference type="GO" id="GO:0022625">
    <property type="term" value="C:cytosolic large ribosomal subunit"/>
    <property type="evidence" value="ECO:0007669"/>
    <property type="project" value="TreeGrafter"/>
</dbReference>
<proteinExistence type="inferred from homology"/>
<dbReference type="NCBIfam" id="TIGR01024">
    <property type="entry name" value="rplS_bact"/>
    <property type="match status" value="1"/>
</dbReference>
<dbReference type="Proteomes" id="UP000177838">
    <property type="component" value="Unassembled WGS sequence"/>
</dbReference>
<dbReference type="GO" id="GO:0003735">
    <property type="term" value="F:structural constituent of ribosome"/>
    <property type="evidence" value="ECO:0007669"/>
    <property type="project" value="InterPro"/>
</dbReference>
<evidence type="ECO:0000256" key="5">
    <source>
        <dbReference type="SAM" id="MobiDB-lite"/>
    </source>
</evidence>
<feature type="compositionally biased region" description="Acidic residues" evidence="5">
    <location>
        <begin position="126"/>
        <end position="142"/>
    </location>
</feature>
<evidence type="ECO:0000313" key="6">
    <source>
        <dbReference type="EMBL" id="OHA60091.1"/>
    </source>
</evidence>
<evidence type="ECO:0000256" key="3">
    <source>
        <dbReference type="ARBA" id="ARBA00023274"/>
    </source>
</evidence>
<sequence>MQAPIFKISPIDTDKRAKVKVVPGSTVRVHQKIQEKGKTRIQIFEGLVIAVKHGHEAGSTFTVRKVASGVGMEKIFPLYSPMIDKIEVVKQSKVRRSKLYYIRDKAAKEIRRRMKQVVGTKASVGDTDDEVAMEEEAIEPEVEVVTADQTEASSSEALESTDETETK</sequence>
<feature type="region of interest" description="Disordered" evidence="5">
    <location>
        <begin position="121"/>
        <end position="167"/>
    </location>
</feature>
<dbReference type="PANTHER" id="PTHR15680:SF9">
    <property type="entry name" value="LARGE RIBOSOMAL SUBUNIT PROTEIN BL19M"/>
    <property type="match status" value="1"/>
</dbReference>
<comment type="caution">
    <text evidence="6">The sequence shown here is derived from an EMBL/GenBank/DDBJ whole genome shotgun (WGS) entry which is preliminary data.</text>
</comment>
<comment type="function">
    <text evidence="4">This protein is located at the 30S-50S ribosomal subunit interface and may play a role in the structure and function of the aminoacyl-tRNA binding site.</text>
</comment>
<name>A0A1G2QJG4_9BACT</name>
<evidence type="ECO:0000256" key="1">
    <source>
        <dbReference type="ARBA" id="ARBA00005781"/>
    </source>
</evidence>
<dbReference type="SUPFAM" id="SSF50104">
    <property type="entry name" value="Translation proteins SH3-like domain"/>
    <property type="match status" value="1"/>
</dbReference>
<dbReference type="Gene3D" id="2.30.30.790">
    <property type="match status" value="1"/>
</dbReference>
<dbReference type="PANTHER" id="PTHR15680">
    <property type="entry name" value="RIBOSOMAL PROTEIN L19"/>
    <property type="match status" value="1"/>
</dbReference>
<evidence type="ECO:0000313" key="7">
    <source>
        <dbReference type="Proteomes" id="UP000177838"/>
    </source>
</evidence>
<dbReference type="STRING" id="1802439.A2589_00180"/>
<feature type="compositionally biased region" description="Low complexity" evidence="5">
    <location>
        <begin position="143"/>
        <end position="158"/>
    </location>
</feature>
<accession>A0A1G2QJG4</accession>
<evidence type="ECO:0000256" key="2">
    <source>
        <dbReference type="ARBA" id="ARBA00022980"/>
    </source>
</evidence>
<organism evidence="6 7">
    <name type="scientific">Candidatus Vogelbacteria bacterium RIFOXYD1_FULL_46_19</name>
    <dbReference type="NCBI Taxonomy" id="1802439"/>
    <lineage>
        <taxon>Bacteria</taxon>
        <taxon>Candidatus Vogeliibacteriota</taxon>
    </lineage>
</organism>
<comment type="similarity">
    <text evidence="1 4">Belongs to the bacterial ribosomal protein bL19 family.</text>
</comment>